<dbReference type="AlphaFoldDB" id="A0A5C5ZI66"/>
<evidence type="ECO:0000313" key="2">
    <source>
        <dbReference type="EMBL" id="TWT86501.1"/>
    </source>
</evidence>
<dbReference type="OrthoDB" id="259932at2"/>
<keyword evidence="3" id="KW-1185">Reference proteome</keyword>
<feature type="chain" id="PRO_5023013649" description="Dockerin domain-containing protein" evidence="1">
    <location>
        <begin position="23"/>
        <end position="332"/>
    </location>
</feature>
<proteinExistence type="predicted"/>
<dbReference type="InterPro" id="IPR018247">
    <property type="entry name" value="EF_Hand_1_Ca_BS"/>
</dbReference>
<reference evidence="2 3" key="1">
    <citation type="submission" date="2019-02" db="EMBL/GenBank/DDBJ databases">
        <title>Deep-cultivation of Planctomycetes and their phenomic and genomic characterization uncovers novel biology.</title>
        <authorList>
            <person name="Wiegand S."/>
            <person name="Jogler M."/>
            <person name="Boedeker C."/>
            <person name="Pinto D."/>
            <person name="Vollmers J."/>
            <person name="Rivas-Marin E."/>
            <person name="Kohn T."/>
            <person name="Peeters S.H."/>
            <person name="Heuer A."/>
            <person name="Rast P."/>
            <person name="Oberbeckmann S."/>
            <person name="Bunk B."/>
            <person name="Jeske O."/>
            <person name="Meyerdierks A."/>
            <person name="Storesund J.E."/>
            <person name="Kallscheuer N."/>
            <person name="Luecker S."/>
            <person name="Lage O.M."/>
            <person name="Pohl T."/>
            <person name="Merkel B.J."/>
            <person name="Hornburger P."/>
            <person name="Mueller R.-W."/>
            <person name="Bruemmer F."/>
            <person name="Labrenz M."/>
            <person name="Spormann A.M."/>
            <person name="Op Den Camp H."/>
            <person name="Overmann J."/>
            <person name="Amann R."/>
            <person name="Jetten M.S.M."/>
            <person name="Mascher T."/>
            <person name="Medema M.H."/>
            <person name="Devos D.P."/>
            <person name="Kaster A.-K."/>
            <person name="Ovreas L."/>
            <person name="Rohde M."/>
            <person name="Galperin M.Y."/>
            <person name="Jogler C."/>
        </authorList>
    </citation>
    <scope>NUCLEOTIDE SEQUENCE [LARGE SCALE GENOMIC DNA]</scope>
    <source>
        <strain evidence="2 3">Mal64</strain>
    </source>
</reference>
<sequence length="332" mass="34900" precursor="true">MNATTYASVLILTLASAAAVQAQHSDVLLAVLDGQIATGFAENVGSGSTTHALGKRVFTRTLGSGLFANDPGFFALPSGSPSLPSGAEALPGSFNLYWDLMPMTLAGSSPRFSSGLLYWDGVGEVDFGAPPEDDYSLALFNPIAESIAATVSPQVAVGPRLLTTRSNGSTDTHNYFVLDDDTDPDDASQAADGVYLAAMRLRAEGLRASEPFYLLFGTLSVSLATLNDTAAPWVEERVDSLILAGDYNRDGVVDAADFTVWRDHLGASDDLMVDGDGDLVVDEDDYQIWVDHFGEAADFGQSASLSVPEPNLLGGVLITVVVGGLSRRARLA</sequence>
<evidence type="ECO:0008006" key="4">
    <source>
        <dbReference type="Google" id="ProtNLM"/>
    </source>
</evidence>
<comment type="caution">
    <text evidence="2">The sequence shown here is derived from an EMBL/GenBank/DDBJ whole genome shotgun (WGS) entry which is preliminary data.</text>
</comment>
<dbReference type="RefSeq" id="WP_146402295.1">
    <property type="nucleotide sequence ID" value="NZ_SJPQ01000004.1"/>
</dbReference>
<accession>A0A5C5ZI66</accession>
<keyword evidence="1" id="KW-0732">Signal</keyword>
<dbReference type="Proteomes" id="UP000315440">
    <property type="component" value="Unassembled WGS sequence"/>
</dbReference>
<name>A0A5C5ZI66_9BACT</name>
<evidence type="ECO:0000313" key="3">
    <source>
        <dbReference type="Proteomes" id="UP000315440"/>
    </source>
</evidence>
<organism evidence="2 3">
    <name type="scientific">Pseudobythopirellula maris</name>
    <dbReference type="NCBI Taxonomy" id="2527991"/>
    <lineage>
        <taxon>Bacteria</taxon>
        <taxon>Pseudomonadati</taxon>
        <taxon>Planctomycetota</taxon>
        <taxon>Planctomycetia</taxon>
        <taxon>Pirellulales</taxon>
        <taxon>Lacipirellulaceae</taxon>
        <taxon>Pseudobythopirellula</taxon>
    </lineage>
</organism>
<gene>
    <name evidence="2" type="ORF">Mal64_33270</name>
</gene>
<protein>
    <recommendedName>
        <fullName evidence="4">Dockerin domain-containing protein</fullName>
    </recommendedName>
</protein>
<dbReference type="PROSITE" id="PS00018">
    <property type="entry name" value="EF_HAND_1"/>
    <property type="match status" value="1"/>
</dbReference>
<feature type="signal peptide" evidence="1">
    <location>
        <begin position="1"/>
        <end position="22"/>
    </location>
</feature>
<evidence type="ECO:0000256" key="1">
    <source>
        <dbReference type="SAM" id="SignalP"/>
    </source>
</evidence>
<dbReference type="EMBL" id="SJPQ01000004">
    <property type="protein sequence ID" value="TWT86501.1"/>
    <property type="molecule type" value="Genomic_DNA"/>
</dbReference>